<reference evidence="5" key="2">
    <citation type="submission" date="2023-06" db="EMBL/GenBank/DDBJ databases">
        <authorList>
            <person name="Ma L."/>
            <person name="Liu K.-W."/>
            <person name="Li Z."/>
            <person name="Hsiao Y.-Y."/>
            <person name="Qi Y."/>
            <person name="Fu T."/>
            <person name="Tang G."/>
            <person name="Zhang D."/>
            <person name="Sun W.-H."/>
            <person name="Liu D.-K."/>
            <person name="Li Y."/>
            <person name="Chen G.-Z."/>
            <person name="Liu X.-D."/>
            <person name="Liao X.-Y."/>
            <person name="Jiang Y.-T."/>
            <person name="Yu X."/>
            <person name="Hao Y."/>
            <person name="Huang J."/>
            <person name="Zhao X.-W."/>
            <person name="Ke S."/>
            <person name="Chen Y.-Y."/>
            <person name="Wu W.-L."/>
            <person name="Hsu J.-L."/>
            <person name="Lin Y.-F."/>
            <person name="Huang M.-D."/>
            <person name="Li C.-Y."/>
            <person name="Huang L."/>
            <person name="Wang Z.-W."/>
            <person name="Zhao X."/>
            <person name="Zhong W.-Y."/>
            <person name="Peng D.-H."/>
            <person name="Ahmad S."/>
            <person name="Lan S."/>
            <person name="Zhang J.-S."/>
            <person name="Tsai W.-C."/>
            <person name="Van De Peer Y."/>
            <person name="Liu Z.-J."/>
        </authorList>
    </citation>
    <scope>NUCLEOTIDE SEQUENCE</scope>
    <source>
        <strain evidence="5">CP</strain>
        <tissue evidence="5">Leaves</tissue>
    </source>
</reference>
<gene>
    <name evidence="5" type="primary">RPL18C</name>
    <name evidence="5" type="ORF">QJS10_CPA03g00439</name>
</gene>
<keyword evidence="6" id="KW-1185">Reference proteome</keyword>
<feature type="compositionally biased region" description="Polar residues" evidence="3">
    <location>
        <begin position="131"/>
        <end position="152"/>
    </location>
</feature>
<feature type="domain" description="Large ribosomal subunit protein uL15/eL18" evidence="4">
    <location>
        <begin position="74"/>
        <end position="127"/>
    </location>
</feature>
<accession>A0AAV9F8G7</accession>
<dbReference type="GO" id="GO:0003735">
    <property type="term" value="F:structural constituent of ribosome"/>
    <property type="evidence" value="ECO:0007669"/>
    <property type="project" value="InterPro"/>
</dbReference>
<dbReference type="EMBL" id="JAUJYO010000003">
    <property type="protein sequence ID" value="KAK1321494.1"/>
    <property type="molecule type" value="Genomic_DNA"/>
</dbReference>
<evidence type="ECO:0000313" key="5">
    <source>
        <dbReference type="EMBL" id="KAK1321494.1"/>
    </source>
</evidence>
<comment type="caution">
    <text evidence="5">The sequence shown here is derived from an EMBL/GenBank/DDBJ whole genome shotgun (WGS) entry which is preliminary data.</text>
</comment>
<evidence type="ECO:0000259" key="4">
    <source>
        <dbReference type="Pfam" id="PF17135"/>
    </source>
</evidence>
<feature type="compositionally biased region" description="Basic residues" evidence="3">
    <location>
        <begin position="153"/>
        <end position="163"/>
    </location>
</feature>
<dbReference type="InterPro" id="IPR000039">
    <property type="entry name" value="Ribosomal_eL18"/>
</dbReference>
<dbReference type="PANTHER" id="PTHR10934:SF2">
    <property type="entry name" value="LARGE RIBOSOMAL SUBUNIT PROTEIN EL18"/>
    <property type="match status" value="1"/>
</dbReference>
<proteinExistence type="predicted"/>
<dbReference type="GO" id="GO:0003723">
    <property type="term" value="F:RNA binding"/>
    <property type="evidence" value="ECO:0007669"/>
    <property type="project" value="TreeGrafter"/>
</dbReference>
<evidence type="ECO:0000313" key="6">
    <source>
        <dbReference type="Proteomes" id="UP001180020"/>
    </source>
</evidence>
<name>A0AAV9F8G7_ACOCL</name>
<dbReference type="InterPro" id="IPR021131">
    <property type="entry name" value="Ribosomal_uL15/eL18"/>
</dbReference>
<dbReference type="Gene3D" id="3.100.10.10">
    <property type="match status" value="1"/>
</dbReference>
<dbReference type="AlphaFoldDB" id="A0AAV9F8G7"/>
<evidence type="ECO:0000256" key="3">
    <source>
        <dbReference type="SAM" id="MobiDB-lite"/>
    </source>
</evidence>
<protein>
    <submittedName>
        <fullName evidence="5">60S ribosomal protein L18-3</fullName>
    </submittedName>
</protein>
<evidence type="ECO:0000256" key="2">
    <source>
        <dbReference type="ARBA" id="ARBA00023274"/>
    </source>
</evidence>
<feature type="region of interest" description="Disordered" evidence="3">
    <location>
        <begin position="131"/>
        <end position="163"/>
    </location>
</feature>
<keyword evidence="2" id="KW-0687">Ribonucleoprotein</keyword>
<evidence type="ECO:0000256" key="1">
    <source>
        <dbReference type="ARBA" id="ARBA00022980"/>
    </source>
</evidence>
<dbReference type="GO" id="GO:0022625">
    <property type="term" value="C:cytosolic large ribosomal subunit"/>
    <property type="evidence" value="ECO:0007669"/>
    <property type="project" value="TreeGrafter"/>
</dbReference>
<keyword evidence="1 5" id="KW-0689">Ribosomal protein</keyword>
<sequence length="163" mass="18981">MAMVSAVQEAKKDNLRSFDDFMMHVLEASYPNFIKRCKNPKTKYMQRGITPAFIIDLPLMDINYALIEGIDLVALKSDDIYLKLLVKVPREEDREQFNAVILKRLFMSKTNKPPISISRLSNLMSGKVRLSSQHHIQSSDDPSSQREQQQQWKKFRIRPQTKP</sequence>
<dbReference type="PANTHER" id="PTHR10934">
    <property type="entry name" value="60S RIBOSOMAL PROTEIN L18"/>
    <property type="match status" value="1"/>
</dbReference>
<reference evidence="5" key="1">
    <citation type="journal article" date="2023" name="Nat. Commun.">
        <title>Diploid and tetraploid genomes of Acorus and the evolution of monocots.</title>
        <authorList>
            <person name="Ma L."/>
            <person name="Liu K.W."/>
            <person name="Li Z."/>
            <person name="Hsiao Y.Y."/>
            <person name="Qi Y."/>
            <person name="Fu T."/>
            <person name="Tang G.D."/>
            <person name="Zhang D."/>
            <person name="Sun W.H."/>
            <person name="Liu D.K."/>
            <person name="Li Y."/>
            <person name="Chen G.Z."/>
            <person name="Liu X.D."/>
            <person name="Liao X.Y."/>
            <person name="Jiang Y.T."/>
            <person name="Yu X."/>
            <person name="Hao Y."/>
            <person name="Huang J."/>
            <person name="Zhao X.W."/>
            <person name="Ke S."/>
            <person name="Chen Y.Y."/>
            <person name="Wu W.L."/>
            <person name="Hsu J.L."/>
            <person name="Lin Y.F."/>
            <person name="Huang M.D."/>
            <person name="Li C.Y."/>
            <person name="Huang L."/>
            <person name="Wang Z.W."/>
            <person name="Zhao X."/>
            <person name="Zhong W.Y."/>
            <person name="Peng D.H."/>
            <person name="Ahmad S."/>
            <person name="Lan S."/>
            <person name="Zhang J.S."/>
            <person name="Tsai W.C."/>
            <person name="Van de Peer Y."/>
            <person name="Liu Z.J."/>
        </authorList>
    </citation>
    <scope>NUCLEOTIDE SEQUENCE</scope>
    <source>
        <strain evidence="5">CP</strain>
    </source>
</reference>
<dbReference type="GO" id="GO:0006412">
    <property type="term" value="P:translation"/>
    <property type="evidence" value="ECO:0007669"/>
    <property type="project" value="InterPro"/>
</dbReference>
<dbReference type="Proteomes" id="UP001180020">
    <property type="component" value="Unassembled WGS sequence"/>
</dbReference>
<organism evidence="5 6">
    <name type="scientific">Acorus calamus</name>
    <name type="common">Sweet flag</name>
    <dbReference type="NCBI Taxonomy" id="4465"/>
    <lineage>
        <taxon>Eukaryota</taxon>
        <taxon>Viridiplantae</taxon>
        <taxon>Streptophyta</taxon>
        <taxon>Embryophyta</taxon>
        <taxon>Tracheophyta</taxon>
        <taxon>Spermatophyta</taxon>
        <taxon>Magnoliopsida</taxon>
        <taxon>Liliopsida</taxon>
        <taxon>Acoraceae</taxon>
        <taxon>Acorus</taxon>
    </lineage>
</organism>
<dbReference type="Pfam" id="PF17135">
    <property type="entry name" value="Ribosomal_L18"/>
    <property type="match status" value="1"/>
</dbReference>